<keyword evidence="6" id="KW-0496">Mitochondrion</keyword>
<evidence type="ECO:0000256" key="6">
    <source>
        <dbReference type="ARBA" id="ARBA00023128"/>
    </source>
</evidence>
<name>A0A0F7SX02_PHARH</name>
<dbReference type="AlphaFoldDB" id="A0A0F7SX02"/>
<evidence type="ECO:0000313" key="11">
    <source>
        <dbReference type="EMBL" id="CED84648.1"/>
    </source>
</evidence>
<proteinExistence type="inferred from homology"/>
<dbReference type="PANTHER" id="PTHR13032:SF6">
    <property type="entry name" value="MITOCHONDRIAL IMPORT INNER MEMBRANE TRANSLOCASE SUBUNIT TIM21"/>
    <property type="match status" value="1"/>
</dbReference>
<feature type="compositionally biased region" description="Polar residues" evidence="9">
    <location>
        <begin position="64"/>
        <end position="73"/>
    </location>
</feature>
<sequence length="421" mass="46934">MATILPKMAYPVTSNSFRRYLSSTVPLGRFSAPKTLRNHRTDPLRSPLYTNRGVQQEFKPRSPDPNSNLTQDGTGAPYHAGPYPIGAGLGTSAFRRQAPRKAWKELGWGSKLYRVGANSSNLLVVALGGSLFFIIAISVSTELFSPNSTTVIFGKAVDKLKEQDELKHYLLPPYTYHPPHTTTPSSRSQTSSSRYRLTSFPSNIYLDPRTGRETHSFIFLVEGQEQGSFRSHTGWWGSWRDWTLEQVEKGWKETKRLASDAQMIMKENGWISSDEEIVLGDDKRLALPQTAADKSSTGWGLGSLFGLKKGERVIDVVKKRGLPPVGQFQTGECHVVCEKNSESHRLELKSMKVYIPSSSASRPYTFSVPVEDNKSSWFDSIFGSNTADGLAPSRKDVIGLVEDARLELEKEEKELGAKRLV</sequence>
<comment type="subcellular location">
    <subcellularLocation>
        <location evidence="1">Mitochondrion membrane</location>
        <topology evidence="1">Single-pass membrane protein</topology>
    </subcellularLocation>
</comment>
<dbReference type="GO" id="GO:0005744">
    <property type="term" value="C:TIM23 mitochondrial import inner membrane translocase complex"/>
    <property type="evidence" value="ECO:0007669"/>
    <property type="project" value="InterPro"/>
</dbReference>
<evidence type="ECO:0000256" key="1">
    <source>
        <dbReference type="ARBA" id="ARBA00004304"/>
    </source>
</evidence>
<keyword evidence="4" id="KW-0809">Transit peptide</keyword>
<dbReference type="InterPro" id="IPR013261">
    <property type="entry name" value="Tim21"/>
</dbReference>
<evidence type="ECO:0000256" key="7">
    <source>
        <dbReference type="ARBA" id="ARBA00023136"/>
    </source>
</evidence>
<dbReference type="PANTHER" id="PTHR13032">
    <property type="entry name" value="MITOCHONDRIAL IMPORT INNER MEMBRANE TRANSLOCASE SUBUNIT TIM21"/>
    <property type="match status" value="1"/>
</dbReference>
<evidence type="ECO:0000256" key="2">
    <source>
        <dbReference type="ARBA" id="ARBA00010867"/>
    </source>
</evidence>
<organism evidence="11">
    <name type="scientific">Phaffia rhodozyma</name>
    <name type="common">Yeast</name>
    <name type="synonym">Xanthophyllomyces dendrorhous</name>
    <dbReference type="NCBI Taxonomy" id="264483"/>
    <lineage>
        <taxon>Eukaryota</taxon>
        <taxon>Fungi</taxon>
        <taxon>Dikarya</taxon>
        <taxon>Basidiomycota</taxon>
        <taxon>Agaricomycotina</taxon>
        <taxon>Tremellomycetes</taxon>
        <taxon>Cystofilobasidiales</taxon>
        <taxon>Mrakiaceae</taxon>
        <taxon>Phaffia</taxon>
    </lineage>
</organism>
<dbReference type="EMBL" id="LN483166">
    <property type="protein sequence ID" value="CED84648.1"/>
    <property type="molecule type" value="Genomic_DNA"/>
</dbReference>
<keyword evidence="8" id="KW-0175">Coiled coil</keyword>
<accession>A0A0F7SX02</accession>
<evidence type="ECO:0000256" key="8">
    <source>
        <dbReference type="SAM" id="Coils"/>
    </source>
</evidence>
<feature type="coiled-coil region" evidence="8">
    <location>
        <begin position="394"/>
        <end position="421"/>
    </location>
</feature>
<keyword evidence="3 10" id="KW-0812">Transmembrane</keyword>
<comment type="similarity">
    <text evidence="2">Belongs to the TIM21 family.</text>
</comment>
<feature type="region of interest" description="Disordered" evidence="9">
    <location>
        <begin position="32"/>
        <end position="77"/>
    </location>
</feature>
<dbReference type="Pfam" id="PF08294">
    <property type="entry name" value="TIM21"/>
    <property type="match status" value="1"/>
</dbReference>
<evidence type="ECO:0000256" key="5">
    <source>
        <dbReference type="ARBA" id="ARBA00022989"/>
    </source>
</evidence>
<feature type="transmembrane region" description="Helical" evidence="10">
    <location>
        <begin position="121"/>
        <end position="139"/>
    </location>
</feature>
<evidence type="ECO:0000256" key="9">
    <source>
        <dbReference type="SAM" id="MobiDB-lite"/>
    </source>
</evidence>
<keyword evidence="7 10" id="KW-0472">Membrane</keyword>
<evidence type="ECO:0000256" key="4">
    <source>
        <dbReference type="ARBA" id="ARBA00022946"/>
    </source>
</evidence>
<reference evidence="11" key="1">
    <citation type="submission" date="2014-08" db="EMBL/GenBank/DDBJ databases">
        <authorList>
            <person name="Sharma Rahul"/>
            <person name="Thines Marco"/>
        </authorList>
    </citation>
    <scope>NUCLEOTIDE SEQUENCE</scope>
</reference>
<dbReference type="GO" id="GO:0030150">
    <property type="term" value="P:protein import into mitochondrial matrix"/>
    <property type="evidence" value="ECO:0007669"/>
    <property type="project" value="InterPro"/>
</dbReference>
<keyword evidence="5 10" id="KW-1133">Transmembrane helix</keyword>
<evidence type="ECO:0000256" key="3">
    <source>
        <dbReference type="ARBA" id="ARBA00022692"/>
    </source>
</evidence>
<evidence type="ECO:0000256" key="10">
    <source>
        <dbReference type="SAM" id="Phobius"/>
    </source>
</evidence>
<protein>
    <submittedName>
        <fullName evidence="11">Mitochondrial import inner membrane translocase subunit Tim21</fullName>
    </submittedName>
</protein>